<dbReference type="SUPFAM" id="SSF111331">
    <property type="entry name" value="NAD kinase/diacylglycerol kinase-like"/>
    <property type="match status" value="1"/>
</dbReference>
<protein>
    <recommendedName>
        <fullName evidence="1">DAGKc domain-containing protein</fullName>
    </recommendedName>
</protein>
<accession>A0A4Y6UCP4</accession>
<dbReference type="GO" id="GO:0016301">
    <property type="term" value="F:kinase activity"/>
    <property type="evidence" value="ECO:0007669"/>
    <property type="project" value="InterPro"/>
</dbReference>
<dbReference type="InterPro" id="IPR017438">
    <property type="entry name" value="ATP-NAD_kinase_N"/>
</dbReference>
<dbReference type="OrthoDB" id="8557048at2"/>
<evidence type="ECO:0000259" key="1">
    <source>
        <dbReference type="Pfam" id="PF00781"/>
    </source>
</evidence>
<dbReference type="Pfam" id="PF00781">
    <property type="entry name" value="DAGK_cat"/>
    <property type="match status" value="1"/>
</dbReference>
<sequence>MRAALIHNPHSRLNLKGAGQFLEAAQERLGGFCFSARDQKPLVARMRTLQEAGVNTVMIDGGDGTISGCLTAMAQVWPHDQLPAIAVLASGNTNLIAQDVGFGLRGVAALNRLLDGGPCPYRLRAPIRLTWPGAPERHAVLGMFGGCAGYARAIRIAHSPTMLRYAPHDLAVVLTVASSIGRLFFKRSRQEWLAGDSLRWTRPALQGGGVGAARERDIMRRGHSFLFLATGLEKLSYGIWPFWREGQDGRHGFHFLNVSAFPARMGAVLYNLLRGRAPAWLRTHADYVSGIEDQALEMHTNSDFVMDGEVFPTPPDQRVTLERGPVFRFLHA</sequence>
<feature type="domain" description="DAGKc" evidence="1">
    <location>
        <begin position="35"/>
        <end position="117"/>
    </location>
</feature>
<gene>
    <name evidence="2" type="ORF">E3E12_00135</name>
</gene>
<dbReference type="InterPro" id="IPR016064">
    <property type="entry name" value="NAD/diacylglycerol_kinase_sf"/>
</dbReference>
<dbReference type="Proteomes" id="UP000318709">
    <property type="component" value="Chromosome"/>
</dbReference>
<name>A0A4Y6UCP4_9PROT</name>
<organism evidence="2 3">
    <name type="scientific">Formicincola oecophyllae</name>
    <dbReference type="NCBI Taxonomy" id="2558361"/>
    <lineage>
        <taxon>Bacteria</taxon>
        <taxon>Pseudomonadati</taxon>
        <taxon>Pseudomonadota</taxon>
        <taxon>Alphaproteobacteria</taxon>
        <taxon>Acetobacterales</taxon>
        <taxon>Acetobacteraceae</taxon>
        <taxon>Formicincola</taxon>
    </lineage>
</organism>
<evidence type="ECO:0000313" key="2">
    <source>
        <dbReference type="EMBL" id="QDH14236.1"/>
    </source>
</evidence>
<proteinExistence type="predicted"/>
<reference evidence="2 3" key="1">
    <citation type="submission" date="2019-03" db="EMBL/GenBank/DDBJ databases">
        <title>The complete genome sequence of Swingsia_sp. F3b2 LMG30590(T).</title>
        <authorList>
            <person name="Chua K.-O."/>
            <person name="Chan K.-G."/>
            <person name="See-Too W.-S."/>
        </authorList>
    </citation>
    <scope>NUCLEOTIDE SEQUENCE [LARGE SCALE GENOMIC DNA]</scope>
    <source>
        <strain evidence="2 3">F3b2</strain>
    </source>
</reference>
<keyword evidence="3" id="KW-1185">Reference proteome</keyword>
<dbReference type="Gene3D" id="3.40.50.10330">
    <property type="entry name" value="Probable inorganic polyphosphate/atp-NAD kinase, domain 1"/>
    <property type="match status" value="1"/>
</dbReference>
<dbReference type="EMBL" id="CP038231">
    <property type="protein sequence ID" value="QDH14236.1"/>
    <property type="molecule type" value="Genomic_DNA"/>
</dbReference>
<dbReference type="InterPro" id="IPR001206">
    <property type="entry name" value="Diacylglycerol_kinase_cat_dom"/>
</dbReference>
<dbReference type="AlphaFoldDB" id="A0A4Y6UCP4"/>
<evidence type="ECO:0000313" key="3">
    <source>
        <dbReference type="Proteomes" id="UP000318709"/>
    </source>
</evidence>
<dbReference type="KEGG" id="swf:E3E12_00135"/>